<evidence type="ECO:0000256" key="1">
    <source>
        <dbReference type="SAM" id="MobiDB-lite"/>
    </source>
</evidence>
<feature type="region of interest" description="Disordered" evidence="1">
    <location>
        <begin position="199"/>
        <end position="243"/>
    </location>
</feature>
<accession>A0A2R8ATQ2</accession>
<name>A0A2R8ATQ2_9RHOB</name>
<feature type="chain" id="PRO_5015325809" evidence="2">
    <location>
        <begin position="18"/>
        <end position="402"/>
    </location>
</feature>
<dbReference type="PRINTS" id="PR00313">
    <property type="entry name" value="CABNDNGRPT"/>
</dbReference>
<dbReference type="InterPro" id="IPR001343">
    <property type="entry name" value="Hemolysn_Ca-bd"/>
</dbReference>
<dbReference type="Pfam" id="PF00353">
    <property type="entry name" value="HemolysinCabind"/>
    <property type="match status" value="5"/>
</dbReference>
<feature type="region of interest" description="Disordered" evidence="1">
    <location>
        <begin position="25"/>
        <end position="71"/>
    </location>
</feature>
<evidence type="ECO:0000313" key="4">
    <source>
        <dbReference type="Proteomes" id="UP000244911"/>
    </source>
</evidence>
<evidence type="ECO:0000256" key="2">
    <source>
        <dbReference type="SAM" id="SignalP"/>
    </source>
</evidence>
<keyword evidence="4" id="KW-1185">Reference proteome</keyword>
<protein>
    <submittedName>
        <fullName evidence="3">Hemolysin, plasmid</fullName>
    </submittedName>
</protein>
<dbReference type="Gene3D" id="2.150.10.10">
    <property type="entry name" value="Serralysin-like metalloprotease, C-terminal"/>
    <property type="match status" value="3"/>
</dbReference>
<dbReference type="GO" id="GO:0005509">
    <property type="term" value="F:calcium ion binding"/>
    <property type="evidence" value="ECO:0007669"/>
    <property type="project" value="InterPro"/>
</dbReference>
<dbReference type="EMBL" id="OMOI01000002">
    <property type="protein sequence ID" value="SPF79277.1"/>
    <property type="molecule type" value="Genomic_DNA"/>
</dbReference>
<dbReference type="InterPro" id="IPR018511">
    <property type="entry name" value="Hemolysin-typ_Ca-bd_CS"/>
</dbReference>
<feature type="signal peptide" evidence="2">
    <location>
        <begin position="1"/>
        <end position="17"/>
    </location>
</feature>
<proteinExistence type="predicted"/>
<organism evidence="3 4">
    <name type="scientific">Aliiroseovarius pelagivivens</name>
    <dbReference type="NCBI Taxonomy" id="1639690"/>
    <lineage>
        <taxon>Bacteria</taxon>
        <taxon>Pseudomonadati</taxon>
        <taxon>Pseudomonadota</taxon>
        <taxon>Alphaproteobacteria</taxon>
        <taxon>Rhodobacterales</taxon>
        <taxon>Paracoccaceae</taxon>
        <taxon>Aliiroseovarius</taxon>
    </lineage>
</organism>
<dbReference type="AlphaFoldDB" id="A0A2R8ATQ2"/>
<gene>
    <name evidence="3" type="primary">hlyA</name>
    <name evidence="3" type="ORF">ALP8811_03217</name>
</gene>
<dbReference type="InterPro" id="IPR011049">
    <property type="entry name" value="Serralysin-like_metalloprot_C"/>
</dbReference>
<dbReference type="PROSITE" id="PS00330">
    <property type="entry name" value="HEMOLYSIN_CALCIUM"/>
    <property type="match status" value="2"/>
</dbReference>
<dbReference type="SUPFAM" id="SSF51120">
    <property type="entry name" value="beta-Roll"/>
    <property type="match status" value="2"/>
</dbReference>
<keyword evidence="2" id="KW-0732">Signal</keyword>
<evidence type="ECO:0000313" key="3">
    <source>
        <dbReference type="EMBL" id="SPF79277.1"/>
    </source>
</evidence>
<reference evidence="3 4" key="1">
    <citation type="submission" date="2018-03" db="EMBL/GenBank/DDBJ databases">
        <authorList>
            <person name="Keele B.F."/>
        </authorList>
    </citation>
    <scope>NUCLEOTIDE SEQUENCE [LARGE SCALE GENOMIC DNA]</scope>
    <source>
        <strain evidence="3 4">CECT 8811</strain>
    </source>
</reference>
<sequence length="402" mass="41266">MLFGLLLLSLMPVALMAESFTTDEVGNDLEGNGGGSDDLDGTGGRAPVNGGSGGVLTPNDGSGDGDSPDKEQTLLDQLLGSETDSHYGREELDHFVPSTDEHVLTDEDDEVTLGASDTAGDLGQISTFKGTAVVSGDGAVDVYDAGAGDDTIRAGDEAAYLFGNDGNDTIIAGDGALAAFGGQGDDQLDGSDSLDTYLDGGTGDDVLTGGDGDDQLFGGSHEDEMPGGSDATDNDKLDGGDGDDILKGGLGADWLLGGDGDDVIDHFGHAMEESGAEQHDYDWHNDHASDVLDGGDGDDTLIFGASDTATGGEGNDIFWLYPDGEDGHPVAKVTDFETGRDFLRISLDEEEGHSDLTCEVNPSDDGKDGVVTVGGQVVAVLEGAPDATLRDIYVEVRSNVFA</sequence>
<feature type="compositionally biased region" description="Gly residues" evidence="1">
    <location>
        <begin position="31"/>
        <end position="54"/>
    </location>
</feature>
<feature type="compositionally biased region" description="Low complexity" evidence="1">
    <location>
        <begin position="199"/>
        <end position="208"/>
    </location>
</feature>
<dbReference type="Proteomes" id="UP000244911">
    <property type="component" value="Unassembled WGS sequence"/>
</dbReference>
<dbReference type="RefSeq" id="WP_181363789.1">
    <property type="nucleotide sequence ID" value="NZ_OMOI01000002.1"/>
</dbReference>